<dbReference type="InterPro" id="IPR054726">
    <property type="entry name" value="Ubiq_DUF569-assoc"/>
</dbReference>
<dbReference type="CDD" id="cd23340">
    <property type="entry name" value="beta-trefoil_FSCN_ACP-like"/>
    <property type="match status" value="1"/>
</dbReference>
<dbReference type="PANTHER" id="PTHR31205">
    <property type="entry name" value="ACTIN CROSS-LINKING PROTEIN (DUF569)"/>
    <property type="match status" value="1"/>
</dbReference>
<dbReference type="Pfam" id="PF22932">
    <property type="entry name" value="Ubiq_DUF_assoc"/>
    <property type="match status" value="1"/>
</dbReference>
<protein>
    <recommendedName>
        <fullName evidence="5">DUF569 domain-containing protein</fullName>
    </recommendedName>
</protein>
<comment type="caution">
    <text evidence="3">The sequence shown here is derived from an EMBL/GenBank/DDBJ whole genome shotgun (WGS) entry which is preliminary data.</text>
</comment>
<dbReference type="SUPFAM" id="SSF50405">
    <property type="entry name" value="Actin-crosslinking proteins"/>
    <property type="match status" value="1"/>
</dbReference>
<evidence type="ECO:0000259" key="2">
    <source>
        <dbReference type="Pfam" id="PF22932"/>
    </source>
</evidence>
<organism evidence="3 4">
    <name type="scientific">Sorghum bicolor</name>
    <name type="common">Sorghum</name>
    <name type="synonym">Sorghum vulgare</name>
    <dbReference type="NCBI Taxonomy" id="4558"/>
    <lineage>
        <taxon>Eukaryota</taxon>
        <taxon>Viridiplantae</taxon>
        <taxon>Streptophyta</taxon>
        <taxon>Embryophyta</taxon>
        <taxon>Tracheophyta</taxon>
        <taxon>Spermatophyta</taxon>
        <taxon>Magnoliopsida</taxon>
        <taxon>Liliopsida</taxon>
        <taxon>Poales</taxon>
        <taxon>Poaceae</taxon>
        <taxon>PACMAD clade</taxon>
        <taxon>Panicoideae</taxon>
        <taxon>Andropogonodae</taxon>
        <taxon>Andropogoneae</taxon>
        <taxon>Sorghinae</taxon>
        <taxon>Sorghum</taxon>
    </lineage>
</organism>
<reference evidence="3" key="1">
    <citation type="journal article" date="2019" name="BMC Genomics">
        <title>A new reference genome for Sorghum bicolor reveals high levels of sequence similarity between sweet and grain genotypes: implications for the genetics of sugar metabolism.</title>
        <authorList>
            <person name="Cooper E.A."/>
            <person name="Brenton Z.W."/>
            <person name="Flinn B.S."/>
            <person name="Jenkins J."/>
            <person name="Shu S."/>
            <person name="Flowers D."/>
            <person name="Luo F."/>
            <person name="Wang Y."/>
            <person name="Xia P."/>
            <person name="Barry K."/>
            <person name="Daum C."/>
            <person name="Lipzen A."/>
            <person name="Yoshinaga Y."/>
            <person name="Schmutz J."/>
            <person name="Saski C."/>
            <person name="Vermerris W."/>
            <person name="Kresovich S."/>
        </authorList>
    </citation>
    <scope>NUCLEOTIDE SEQUENCE</scope>
</reference>
<evidence type="ECO:0000259" key="1">
    <source>
        <dbReference type="Pfam" id="PF04601"/>
    </source>
</evidence>
<evidence type="ECO:0000313" key="3">
    <source>
        <dbReference type="EMBL" id="KAG0522608.1"/>
    </source>
</evidence>
<dbReference type="InterPro" id="IPR007679">
    <property type="entry name" value="DUF569"/>
</dbReference>
<dbReference type="AlphaFoldDB" id="A0A921QIN2"/>
<feature type="domain" description="DUF569" evidence="1">
    <location>
        <begin position="1"/>
        <end position="152"/>
    </location>
</feature>
<dbReference type="PANTHER" id="PTHR31205:SF36">
    <property type="entry name" value="DUF569 DOMAIN-CONTAINING PROTEIN"/>
    <property type="match status" value="1"/>
</dbReference>
<accession>A0A921QIN2</accession>
<dbReference type="EMBL" id="CM027686">
    <property type="protein sequence ID" value="KAG0522608.1"/>
    <property type="molecule type" value="Genomic_DNA"/>
</dbReference>
<dbReference type="InterPro" id="IPR008999">
    <property type="entry name" value="Actin-crosslinking"/>
</dbReference>
<dbReference type="Proteomes" id="UP000807115">
    <property type="component" value="Chromosome 7"/>
</dbReference>
<name>A0A921QIN2_SORBI</name>
<feature type="domain" description="DUF569" evidence="2">
    <location>
        <begin position="213"/>
        <end position="296"/>
    </location>
</feature>
<reference evidence="3" key="2">
    <citation type="submission" date="2020-10" db="EMBL/GenBank/DDBJ databases">
        <authorList>
            <person name="Cooper E.A."/>
            <person name="Brenton Z.W."/>
            <person name="Flinn B.S."/>
            <person name="Jenkins J."/>
            <person name="Shu S."/>
            <person name="Flowers D."/>
            <person name="Luo F."/>
            <person name="Wang Y."/>
            <person name="Xia P."/>
            <person name="Barry K."/>
            <person name="Daum C."/>
            <person name="Lipzen A."/>
            <person name="Yoshinaga Y."/>
            <person name="Schmutz J."/>
            <person name="Saski C."/>
            <person name="Vermerris W."/>
            <person name="Kresovich S."/>
        </authorList>
    </citation>
    <scope>NUCLEOTIDE SEQUENCE</scope>
</reference>
<sequence length="357" mass="41156">MEFFPDGGFVRLQSRATSKYIHADGDWYGVSVRRLGTVAPLEAVWRVQHLPVNQEEGVIFLLFQNAAYGRYLSFSPYRALPGHRGRRSVQVDRNEPPNNLLNAYLWWWRAERVDPNQEYVRLRYADSHFLLRANGRYLTRNNGVTVDRNRRRRGLTTMMQWTVHLVPATPAPLPLPVPEAPRDQPLQIQGGRRGLLFRRRTGNRGPGVYQHPARTIRHVRANEEGEFNQDHTLWSAFASYDHSVFNLRTQLGQLQHDWNGNMLGFTLCMRPGSHGRLMPLVTDLTRSLDTMYIVVFRTGSPVISLFSCEFRCCGISISPDRCTSTVEEYESGTSDNIKIHLFGNQKHLRYCDMRVGL</sequence>
<gene>
    <name evidence="3" type="ORF">BDA96_07G052000</name>
</gene>
<evidence type="ECO:0008006" key="5">
    <source>
        <dbReference type="Google" id="ProtNLM"/>
    </source>
</evidence>
<evidence type="ECO:0000313" key="4">
    <source>
        <dbReference type="Proteomes" id="UP000807115"/>
    </source>
</evidence>
<proteinExistence type="predicted"/>
<dbReference type="Pfam" id="PF04601">
    <property type="entry name" value="DUF569"/>
    <property type="match status" value="1"/>
</dbReference>